<feature type="transmembrane region" description="Helical" evidence="1">
    <location>
        <begin position="193"/>
        <end position="213"/>
    </location>
</feature>
<dbReference type="PANTHER" id="PTHR36111">
    <property type="entry name" value="INNER MEMBRANE PROTEIN-RELATED"/>
    <property type="match status" value="1"/>
</dbReference>
<keyword evidence="1" id="KW-0812">Transmembrane</keyword>
<name>A0A934NFV2_9BACT</name>
<organism evidence="2 3">
    <name type="scientific">Candidatus Amunia macphersoniae</name>
    <dbReference type="NCBI Taxonomy" id="3127014"/>
    <lineage>
        <taxon>Bacteria</taxon>
        <taxon>Bacillati</taxon>
        <taxon>Candidatus Dormiibacterota</taxon>
        <taxon>Candidatus Dormibacteria</taxon>
        <taxon>Candidatus Aeolococcales</taxon>
        <taxon>Candidatus Aeolococcaceae</taxon>
        <taxon>Candidatus Amunia</taxon>
    </lineage>
</organism>
<evidence type="ECO:0000256" key="1">
    <source>
        <dbReference type="SAM" id="Phobius"/>
    </source>
</evidence>
<feature type="transmembrane region" description="Helical" evidence="1">
    <location>
        <begin position="149"/>
        <end position="172"/>
    </location>
</feature>
<feature type="transmembrane region" description="Helical" evidence="1">
    <location>
        <begin position="35"/>
        <end position="52"/>
    </location>
</feature>
<dbReference type="InterPro" id="IPR007563">
    <property type="entry name" value="DUF554"/>
</dbReference>
<evidence type="ECO:0000313" key="2">
    <source>
        <dbReference type="EMBL" id="MBJ7608556.1"/>
    </source>
</evidence>
<protein>
    <submittedName>
        <fullName evidence="2">DUF554 domain-containing protein</fullName>
    </submittedName>
</protein>
<sequence>MPGLGTLLNTATVLTGGSVGIAAGERLPARVRTGLVSTLGLFTLVYGVRTAVTPAFTGVGAPDLAVVLLALLAGTALGSALDLDGLLQRFGRSVEHRIGGEGADGRMARALVTTSLLFCVGPLTILGSFEDGARGDILLLGIKSALDGVAAMAFGASLGAGVLLSAATVLLVQGSLTAAAYVSRGVLDPVLTTAALGAGGVLLVAIGIGLLGLRRLRVPDMLPALVLAPVFELAVRALNLPI</sequence>
<comment type="caution">
    <text evidence="2">The sequence shown here is derived from an EMBL/GenBank/DDBJ whole genome shotgun (WGS) entry which is preliminary data.</text>
</comment>
<feature type="transmembrane region" description="Helical" evidence="1">
    <location>
        <begin position="64"/>
        <end position="87"/>
    </location>
</feature>
<evidence type="ECO:0000313" key="3">
    <source>
        <dbReference type="Proteomes" id="UP000614410"/>
    </source>
</evidence>
<dbReference type="Pfam" id="PF04474">
    <property type="entry name" value="DUF554"/>
    <property type="match status" value="1"/>
</dbReference>
<gene>
    <name evidence="2" type="ORF">JF887_03870</name>
</gene>
<accession>A0A934NFV2</accession>
<keyword evidence="1" id="KW-0472">Membrane</keyword>
<feature type="transmembrane region" description="Helical" evidence="1">
    <location>
        <begin position="108"/>
        <end position="129"/>
    </location>
</feature>
<reference evidence="2 3" key="1">
    <citation type="submission" date="2020-10" db="EMBL/GenBank/DDBJ databases">
        <title>Ca. Dormibacterota MAGs.</title>
        <authorList>
            <person name="Montgomery K."/>
        </authorList>
    </citation>
    <scope>NUCLEOTIDE SEQUENCE [LARGE SCALE GENOMIC DNA]</scope>
    <source>
        <strain evidence="2">Mitchell_Peninsula_5</strain>
    </source>
</reference>
<dbReference type="PANTHER" id="PTHR36111:SF2">
    <property type="entry name" value="INNER MEMBRANE PROTEIN"/>
    <property type="match status" value="1"/>
</dbReference>
<proteinExistence type="predicted"/>
<dbReference type="EMBL" id="JAEKNN010000018">
    <property type="protein sequence ID" value="MBJ7608556.1"/>
    <property type="molecule type" value="Genomic_DNA"/>
</dbReference>
<dbReference type="Proteomes" id="UP000614410">
    <property type="component" value="Unassembled WGS sequence"/>
</dbReference>
<keyword evidence="1" id="KW-1133">Transmembrane helix</keyword>
<dbReference type="AlphaFoldDB" id="A0A934NFV2"/>